<dbReference type="PANTHER" id="PTHR30213:SF1">
    <property type="entry name" value="INNER MEMBRANE PROTEIN YHJD"/>
    <property type="match status" value="1"/>
</dbReference>
<dbReference type="InterPro" id="IPR017039">
    <property type="entry name" value="Virul_fac_BrkB"/>
</dbReference>
<evidence type="ECO:0000313" key="8">
    <source>
        <dbReference type="Proteomes" id="UP001501094"/>
    </source>
</evidence>
<feature type="transmembrane region" description="Helical" evidence="6">
    <location>
        <begin position="99"/>
        <end position="125"/>
    </location>
</feature>
<evidence type="ECO:0000256" key="2">
    <source>
        <dbReference type="ARBA" id="ARBA00022475"/>
    </source>
</evidence>
<comment type="subcellular location">
    <subcellularLocation>
        <location evidence="1">Cell membrane</location>
        <topology evidence="1">Multi-pass membrane protein</topology>
    </subcellularLocation>
</comment>
<dbReference type="EMBL" id="BAAANL010000001">
    <property type="protein sequence ID" value="GAA1853085.1"/>
    <property type="molecule type" value="Genomic_DNA"/>
</dbReference>
<evidence type="ECO:0000256" key="1">
    <source>
        <dbReference type="ARBA" id="ARBA00004651"/>
    </source>
</evidence>
<feature type="transmembrane region" description="Helical" evidence="6">
    <location>
        <begin position="250"/>
        <end position="275"/>
    </location>
</feature>
<evidence type="ECO:0000256" key="6">
    <source>
        <dbReference type="SAM" id="Phobius"/>
    </source>
</evidence>
<reference evidence="7 8" key="1">
    <citation type="journal article" date="2019" name="Int. J. Syst. Evol. Microbiol.">
        <title>The Global Catalogue of Microorganisms (GCM) 10K type strain sequencing project: providing services to taxonomists for standard genome sequencing and annotation.</title>
        <authorList>
            <consortium name="The Broad Institute Genomics Platform"/>
            <consortium name="The Broad Institute Genome Sequencing Center for Infectious Disease"/>
            <person name="Wu L."/>
            <person name="Ma J."/>
        </authorList>
    </citation>
    <scope>NUCLEOTIDE SEQUENCE [LARGE SCALE GENOMIC DNA]</scope>
    <source>
        <strain evidence="7 8">JCM 14326</strain>
    </source>
</reference>
<feature type="transmembrane region" description="Helical" evidence="6">
    <location>
        <begin position="30"/>
        <end position="54"/>
    </location>
</feature>
<dbReference type="RefSeq" id="WP_344099563.1">
    <property type="nucleotide sequence ID" value="NZ_BAAANL010000001.1"/>
</dbReference>
<feature type="transmembrane region" description="Helical" evidence="6">
    <location>
        <begin position="219"/>
        <end position="238"/>
    </location>
</feature>
<dbReference type="PANTHER" id="PTHR30213">
    <property type="entry name" value="INNER MEMBRANE PROTEIN YHJD"/>
    <property type="match status" value="1"/>
</dbReference>
<keyword evidence="2" id="KW-1003">Cell membrane</keyword>
<evidence type="ECO:0000256" key="4">
    <source>
        <dbReference type="ARBA" id="ARBA00022989"/>
    </source>
</evidence>
<name>A0ABN2N635_9MICO</name>
<keyword evidence="3 6" id="KW-0812">Transmembrane</keyword>
<keyword evidence="4 6" id="KW-1133">Transmembrane helix</keyword>
<keyword evidence="8" id="KW-1185">Reference proteome</keyword>
<proteinExistence type="predicted"/>
<dbReference type="Pfam" id="PF03631">
    <property type="entry name" value="Virul_fac_BrkB"/>
    <property type="match status" value="1"/>
</dbReference>
<evidence type="ECO:0000313" key="7">
    <source>
        <dbReference type="EMBL" id="GAA1853085.1"/>
    </source>
</evidence>
<keyword evidence="5 6" id="KW-0472">Membrane</keyword>
<protein>
    <recommendedName>
        <fullName evidence="9">YihY family inner membrane protein</fullName>
    </recommendedName>
</protein>
<evidence type="ECO:0000256" key="3">
    <source>
        <dbReference type="ARBA" id="ARBA00022692"/>
    </source>
</evidence>
<comment type="caution">
    <text evidence="7">The sequence shown here is derived from an EMBL/GenBank/DDBJ whole genome shotgun (WGS) entry which is preliminary data.</text>
</comment>
<gene>
    <name evidence="7" type="ORF">GCM10009751_07150</name>
</gene>
<evidence type="ECO:0000256" key="5">
    <source>
        <dbReference type="ARBA" id="ARBA00023136"/>
    </source>
</evidence>
<dbReference type="PIRSF" id="PIRSF035875">
    <property type="entry name" value="RNase_BN"/>
    <property type="match status" value="1"/>
</dbReference>
<feature type="transmembrane region" description="Helical" evidence="6">
    <location>
        <begin position="146"/>
        <end position="173"/>
    </location>
</feature>
<feature type="transmembrane region" description="Helical" evidence="6">
    <location>
        <begin position="185"/>
        <end position="207"/>
    </location>
</feature>
<accession>A0ABN2N635</accession>
<evidence type="ECO:0008006" key="9">
    <source>
        <dbReference type="Google" id="ProtNLM"/>
    </source>
</evidence>
<organism evidence="7 8">
    <name type="scientific">Myceligenerans crystallogenes</name>
    <dbReference type="NCBI Taxonomy" id="316335"/>
    <lineage>
        <taxon>Bacteria</taxon>
        <taxon>Bacillati</taxon>
        <taxon>Actinomycetota</taxon>
        <taxon>Actinomycetes</taxon>
        <taxon>Micrococcales</taxon>
        <taxon>Promicromonosporaceae</taxon>
        <taxon>Myceligenerans</taxon>
    </lineage>
</organism>
<dbReference type="Proteomes" id="UP001501094">
    <property type="component" value="Unassembled WGS sequence"/>
</dbReference>
<sequence>MEKLKELWRRWQRSRGGRALQRYSDRGGSVLCGGMAYTALFSLFAALTIGFTVFSGVLGRDAELSEQALAQVEEWVPGLVDTGSGGLVRPEQLMLSGGFSLTSVVAVLVLLWSATAVMGALRVSVRTMFDLPVDRTSPVVEKLLQLAGFVLLLAGVLVAAATGVLVSTAAPWVLDQFGMAGASRVVVRVLGLVASVVVDAVVVALVIRFVAGVRLPARELYVAAAVVGVTTGLLRWAGSSLVVGSAAQNALLAGFAVLVSVLVLVNVVARVLLLASAWAAEANGRQHDHVEAPAA</sequence>